<feature type="domain" description="EamA" evidence="7">
    <location>
        <begin position="162"/>
        <end position="297"/>
    </location>
</feature>
<dbReference type="InterPro" id="IPR037185">
    <property type="entry name" value="EmrE-like"/>
</dbReference>
<keyword evidence="3 6" id="KW-0812">Transmembrane</keyword>
<feature type="transmembrane region" description="Helical" evidence="6">
    <location>
        <begin position="12"/>
        <end position="34"/>
    </location>
</feature>
<evidence type="ECO:0000256" key="6">
    <source>
        <dbReference type="SAM" id="Phobius"/>
    </source>
</evidence>
<feature type="transmembrane region" description="Helical" evidence="6">
    <location>
        <begin position="193"/>
        <end position="214"/>
    </location>
</feature>
<dbReference type="AlphaFoldDB" id="A0A1R3V644"/>
<comment type="subcellular location">
    <subcellularLocation>
        <location evidence="1">Membrane</location>
        <topology evidence="1">Multi-pass membrane protein</topology>
    </subcellularLocation>
</comment>
<feature type="transmembrane region" description="Helical" evidence="6">
    <location>
        <begin position="76"/>
        <end position="97"/>
    </location>
</feature>
<proteinExistence type="inferred from homology"/>
<feature type="transmembrane region" description="Helical" evidence="6">
    <location>
        <begin position="280"/>
        <end position="296"/>
    </location>
</feature>
<dbReference type="InterPro" id="IPR000620">
    <property type="entry name" value="EamA_dom"/>
</dbReference>
<dbReference type="InterPro" id="IPR050638">
    <property type="entry name" value="AA-Vitamin_Transporters"/>
</dbReference>
<gene>
    <name evidence="8" type="ORF">BQ8794_210034</name>
</gene>
<organism evidence="8 9">
    <name type="scientific">Mesorhizobium prunaredense</name>
    <dbReference type="NCBI Taxonomy" id="1631249"/>
    <lineage>
        <taxon>Bacteria</taxon>
        <taxon>Pseudomonadati</taxon>
        <taxon>Pseudomonadota</taxon>
        <taxon>Alphaproteobacteria</taxon>
        <taxon>Hyphomicrobiales</taxon>
        <taxon>Phyllobacteriaceae</taxon>
        <taxon>Mesorhizobium</taxon>
    </lineage>
</organism>
<dbReference type="Proteomes" id="UP000188388">
    <property type="component" value="Unassembled WGS sequence"/>
</dbReference>
<evidence type="ECO:0000313" key="9">
    <source>
        <dbReference type="Proteomes" id="UP000188388"/>
    </source>
</evidence>
<dbReference type="GO" id="GO:0016020">
    <property type="term" value="C:membrane"/>
    <property type="evidence" value="ECO:0007669"/>
    <property type="project" value="UniProtKB-SubCell"/>
</dbReference>
<evidence type="ECO:0000256" key="5">
    <source>
        <dbReference type="ARBA" id="ARBA00023136"/>
    </source>
</evidence>
<keyword evidence="4 6" id="KW-1133">Transmembrane helix</keyword>
<dbReference type="PANTHER" id="PTHR32322:SF2">
    <property type="entry name" value="EAMA DOMAIN-CONTAINING PROTEIN"/>
    <property type="match status" value="1"/>
</dbReference>
<evidence type="ECO:0000313" key="8">
    <source>
        <dbReference type="EMBL" id="SIT55341.1"/>
    </source>
</evidence>
<feature type="transmembrane region" description="Helical" evidence="6">
    <location>
        <begin position="46"/>
        <end position="64"/>
    </location>
</feature>
<feature type="domain" description="EamA" evidence="7">
    <location>
        <begin position="19"/>
        <end position="149"/>
    </location>
</feature>
<keyword evidence="9" id="KW-1185">Reference proteome</keyword>
<dbReference type="EMBL" id="FTPD01000014">
    <property type="protein sequence ID" value="SIT55341.1"/>
    <property type="molecule type" value="Genomic_DNA"/>
</dbReference>
<dbReference type="PANTHER" id="PTHR32322">
    <property type="entry name" value="INNER MEMBRANE TRANSPORTER"/>
    <property type="match status" value="1"/>
</dbReference>
<dbReference type="Pfam" id="PF00892">
    <property type="entry name" value="EamA"/>
    <property type="match status" value="2"/>
</dbReference>
<feature type="transmembrane region" description="Helical" evidence="6">
    <location>
        <begin position="109"/>
        <end position="126"/>
    </location>
</feature>
<feature type="transmembrane region" description="Helical" evidence="6">
    <location>
        <begin position="161"/>
        <end position="181"/>
    </location>
</feature>
<keyword evidence="5 6" id="KW-0472">Membrane</keyword>
<evidence type="ECO:0000256" key="1">
    <source>
        <dbReference type="ARBA" id="ARBA00004141"/>
    </source>
</evidence>
<feature type="transmembrane region" description="Helical" evidence="6">
    <location>
        <begin position="254"/>
        <end position="274"/>
    </location>
</feature>
<protein>
    <submittedName>
        <fullName evidence="8">Transporter</fullName>
    </submittedName>
</protein>
<feature type="transmembrane region" description="Helical" evidence="6">
    <location>
        <begin position="226"/>
        <end position="247"/>
    </location>
</feature>
<comment type="similarity">
    <text evidence="2">Belongs to the EamA transporter family.</text>
</comment>
<dbReference type="STRING" id="1631249.BQ8794_210034"/>
<evidence type="ECO:0000256" key="3">
    <source>
        <dbReference type="ARBA" id="ARBA00022692"/>
    </source>
</evidence>
<dbReference type="Gene3D" id="1.10.3730.20">
    <property type="match status" value="2"/>
</dbReference>
<reference evidence="9" key="1">
    <citation type="submission" date="2017-01" db="EMBL/GenBank/DDBJ databases">
        <authorList>
            <person name="Brunel B."/>
        </authorList>
    </citation>
    <scope>NUCLEOTIDE SEQUENCE [LARGE SCALE GENOMIC DNA]</scope>
</reference>
<evidence type="ECO:0000256" key="2">
    <source>
        <dbReference type="ARBA" id="ARBA00007362"/>
    </source>
</evidence>
<sequence>MGMATDTLDRRDSVDMAAAAIMVGLTFSWGLNYVAAKISYAGYDPIFLSIARSVIGGLCVLAWCRWRGIVLFSRDGTLVAGILAGALFGLEFLFLYVGLEQTTVARNTLLVNTMPFWVLVGGHFLLNERITLRRLVGLLLAFAGLVAVFSDQLSADNGATLIGDLLSLGAGILWALTYIVIKRTKLAETSAEKLLLYQLAGAAMVGALVLPFAGPPVRDFAALPTLALLFQAVYIVAFTYVLWFWLLRRYPASGLSSFTFLSPVFGVLCGAIFLNEPLTIRIFLALGLIAAGLIIVNRPARKQIPG</sequence>
<name>A0A1R3V644_9HYPH</name>
<evidence type="ECO:0000256" key="4">
    <source>
        <dbReference type="ARBA" id="ARBA00022989"/>
    </source>
</evidence>
<feature type="transmembrane region" description="Helical" evidence="6">
    <location>
        <begin position="135"/>
        <end position="155"/>
    </location>
</feature>
<accession>A0A1R3V644</accession>
<dbReference type="SUPFAM" id="SSF103481">
    <property type="entry name" value="Multidrug resistance efflux transporter EmrE"/>
    <property type="match status" value="2"/>
</dbReference>
<evidence type="ECO:0000259" key="7">
    <source>
        <dbReference type="Pfam" id="PF00892"/>
    </source>
</evidence>